<accession>A0ACB8YJE5</accession>
<name>A0ACB8YJE5_ARCLA</name>
<comment type="caution">
    <text evidence="1">The sequence shown here is derived from an EMBL/GenBank/DDBJ whole genome shotgun (WGS) entry which is preliminary data.</text>
</comment>
<gene>
    <name evidence="1" type="ORF">L6452_34307</name>
</gene>
<protein>
    <submittedName>
        <fullName evidence="1">Uncharacterized protein</fullName>
    </submittedName>
</protein>
<dbReference type="EMBL" id="CM042058">
    <property type="protein sequence ID" value="KAI3685074.1"/>
    <property type="molecule type" value="Genomic_DNA"/>
</dbReference>
<reference evidence="1 2" key="2">
    <citation type="journal article" date="2022" name="Mol. Ecol. Resour.">
        <title>The genomes of chicory, endive, great burdock and yacon provide insights into Asteraceae paleo-polyploidization history and plant inulin production.</title>
        <authorList>
            <person name="Fan W."/>
            <person name="Wang S."/>
            <person name="Wang H."/>
            <person name="Wang A."/>
            <person name="Jiang F."/>
            <person name="Liu H."/>
            <person name="Zhao H."/>
            <person name="Xu D."/>
            <person name="Zhang Y."/>
        </authorList>
    </citation>
    <scope>NUCLEOTIDE SEQUENCE [LARGE SCALE GENOMIC DNA]</scope>
    <source>
        <strain evidence="2">cv. Niubang</strain>
    </source>
</reference>
<evidence type="ECO:0000313" key="2">
    <source>
        <dbReference type="Proteomes" id="UP001055879"/>
    </source>
</evidence>
<keyword evidence="2" id="KW-1185">Reference proteome</keyword>
<dbReference type="Proteomes" id="UP001055879">
    <property type="component" value="Linkage Group LG12"/>
</dbReference>
<sequence length="132" mass="14078">MVKRIFSRSKRFRFKRKEVEARVTITCSKLADEQKYEGPFGYGSAAGTTSSGGGSTVEEFGSVRQEWDSIGVRPELCSGVGPEGECGLRPDGLDDELPDCVADSPDSGEKAVDIDDEEAGDGALEIPIVDAS</sequence>
<evidence type="ECO:0000313" key="1">
    <source>
        <dbReference type="EMBL" id="KAI3685074.1"/>
    </source>
</evidence>
<reference evidence="2" key="1">
    <citation type="journal article" date="2022" name="Mol. Ecol. Resour.">
        <title>The genomes of chicory, endive, great burdock and yacon provide insights into Asteraceae palaeo-polyploidization history and plant inulin production.</title>
        <authorList>
            <person name="Fan W."/>
            <person name="Wang S."/>
            <person name="Wang H."/>
            <person name="Wang A."/>
            <person name="Jiang F."/>
            <person name="Liu H."/>
            <person name="Zhao H."/>
            <person name="Xu D."/>
            <person name="Zhang Y."/>
        </authorList>
    </citation>
    <scope>NUCLEOTIDE SEQUENCE [LARGE SCALE GENOMIC DNA]</scope>
    <source>
        <strain evidence="2">cv. Niubang</strain>
    </source>
</reference>
<organism evidence="1 2">
    <name type="scientific">Arctium lappa</name>
    <name type="common">Greater burdock</name>
    <name type="synonym">Lappa major</name>
    <dbReference type="NCBI Taxonomy" id="4217"/>
    <lineage>
        <taxon>Eukaryota</taxon>
        <taxon>Viridiplantae</taxon>
        <taxon>Streptophyta</taxon>
        <taxon>Embryophyta</taxon>
        <taxon>Tracheophyta</taxon>
        <taxon>Spermatophyta</taxon>
        <taxon>Magnoliopsida</taxon>
        <taxon>eudicotyledons</taxon>
        <taxon>Gunneridae</taxon>
        <taxon>Pentapetalae</taxon>
        <taxon>asterids</taxon>
        <taxon>campanulids</taxon>
        <taxon>Asterales</taxon>
        <taxon>Asteraceae</taxon>
        <taxon>Carduoideae</taxon>
        <taxon>Cardueae</taxon>
        <taxon>Arctiinae</taxon>
        <taxon>Arctium</taxon>
    </lineage>
</organism>
<proteinExistence type="predicted"/>